<dbReference type="AlphaFoldDB" id="A0A183DGZ5"/>
<evidence type="ECO:0000259" key="3">
    <source>
        <dbReference type="PROSITE" id="PS50102"/>
    </source>
</evidence>
<dbReference type="EMBL" id="UYRT01022051">
    <property type="protein sequence ID" value="VDK60345.1"/>
    <property type="molecule type" value="Genomic_DNA"/>
</dbReference>
<dbReference type="GO" id="GO:0003723">
    <property type="term" value="F:RNA binding"/>
    <property type="evidence" value="ECO:0007669"/>
    <property type="project" value="UniProtKB-UniRule"/>
</dbReference>
<name>A0A183DGZ5_9BILA</name>
<evidence type="ECO:0000256" key="2">
    <source>
        <dbReference type="PROSITE-ProRule" id="PRU00176"/>
    </source>
</evidence>
<keyword evidence="1 2" id="KW-0694">RNA-binding</keyword>
<organism evidence="6">
    <name type="scientific">Gongylonema pulchrum</name>
    <dbReference type="NCBI Taxonomy" id="637853"/>
    <lineage>
        <taxon>Eukaryota</taxon>
        <taxon>Metazoa</taxon>
        <taxon>Ecdysozoa</taxon>
        <taxon>Nematoda</taxon>
        <taxon>Chromadorea</taxon>
        <taxon>Rhabditida</taxon>
        <taxon>Spirurina</taxon>
        <taxon>Spiruromorpha</taxon>
        <taxon>Spiruroidea</taxon>
        <taxon>Gongylonematidae</taxon>
        <taxon>Gongylonema</taxon>
    </lineage>
</organism>
<dbReference type="SUPFAM" id="SSF54928">
    <property type="entry name" value="RNA-binding domain, RBD"/>
    <property type="match status" value="1"/>
</dbReference>
<gene>
    <name evidence="4" type="ORF">GPUH_LOCUS7984</name>
</gene>
<accession>A0A183DGZ5</accession>
<sequence length="98" mass="10894">MTDRIGHSFCLSSHESFDGYEIMPGKNLKVNVSVANTRLFIGNIPKSKSKEEILAEFKELTEGVTDCIIYSSPDAGENRKNRGFCFIDFCDHKAASDA</sequence>
<evidence type="ECO:0000256" key="1">
    <source>
        <dbReference type="ARBA" id="ARBA00022884"/>
    </source>
</evidence>
<dbReference type="Gene3D" id="3.30.70.330">
    <property type="match status" value="1"/>
</dbReference>
<reference evidence="6" key="1">
    <citation type="submission" date="2016-06" db="UniProtKB">
        <authorList>
            <consortium name="WormBaseParasite"/>
        </authorList>
    </citation>
    <scope>IDENTIFICATION</scope>
</reference>
<reference evidence="4 5" key="2">
    <citation type="submission" date="2018-11" db="EMBL/GenBank/DDBJ databases">
        <authorList>
            <consortium name="Pathogen Informatics"/>
        </authorList>
    </citation>
    <scope>NUCLEOTIDE SEQUENCE [LARGE SCALE GENOMIC DNA]</scope>
</reference>
<dbReference type="OrthoDB" id="3800936at2759"/>
<feature type="domain" description="RRM" evidence="3">
    <location>
        <begin position="37"/>
        <end position="98"/>
    </location>
</feature>
<evidence type="ECO:0000313" key="5">
    <source>
        <dbReference type="Proteomes" id="UP000271098"/>
    </source>
</evidence>
<dbReference type="InterPro" id="IPR012677">
    <property type="entry name" value="Nucleotide-bd_a/b_plait_sf"/>
</dbReference>
<proteinExistence type="predicted"/>
<evidence type="ECO:0000313" key="4">
    <source>
        <dbReference type="EMBL" id="VDK60345.1"/>
    </source>
</evidence>
<dbReference type="Proteomes" id="UP000271098">
    <property type="component" value="Unassembled WGS sequence"/>
</dbReference>
<dbReference type="InterPro" id="IPR000504">
    <property type="entry name" value="RRM_dom"/>
</dbReference>
<evidence type="ECO:0000313" key="6">
    <source>
        <dbReference type="WBParaSite" id="GPUH_0000799501-mRNA-1"/>
    </source>
</evidence>
<dbReference type="InterPro" id="IPR035979">
    <property type="entry name" value="RBD_domain_sf"/>
</dbReference>
<dbReference type="Pfam" id="PF00076">
    <property type="entry name" value="RRM_1"/>
    <property type="match status" value="1"/>
</dbReference>
<dbReference type="PANTHER" id="PTHR21245">
    <property type="entry name" value="HETEROGENEOUS NUCLEAR RIBONUCLEOPROTEIN"/>
    <property type="match status" value="1"/>
</dbReference>
<dbReference type="WBParaSite" id="GPUH_0000799501-mRNA-1">
    <property type="protein sequence ID" value="GPUH_0000799501-mRNA-1"/>
    <property type="gene ID" value="GPUH_0000799501"/>
</dbReference>
<dbReference type="PROSITE" id="PS50102">
    <property type="entry name" value="RRM"/>
    <property type="match status" value="1"/>
</dbReference>
<keyword evidence="5" id="KW-1185">Reference proteome</keyword>
<protein>
    <submittedName>
        <fullName evidence="6">RRM domain-containing protein</fullName>
    </submittedName>
</protein>